<evidence type="ECO:0000313" key="13">
    <source>
        <dbReference type="Proteomes" id="UP000471242"/>
    </source>
</evidence>
<evidence type="ECO:0000313" key="6">
    <source>
        <dbReference type="EMBL" id="TBM46813.1"/>
    </source>
</evidence>
<feature type="domain" description="CheC-like protein" evidence="2">
    <location>
        <begin position="9"/>
        <end position="43"/>
    </location>
</feature>
<evidence type="ECO:0000313" key="3">
    <source>
        <dbReference type="EMBL" id="KAA1254972.1"/>
    </source>
</evidence>
<dbReference type="EMBL" id="QZRB01000010">
    <property type="protein sequence ID" value="MVD23420.1"/>
    <property type="molecule type" value="Genomic_DNA"/>
</dbReference>
<dbReference type="Proteomes" id="UP000294145">
    <property type="component" value="Unassembled WGS sequence"/>
</dbReference>
<dbReference type="InterPro" id="IPR007597">
    <property type="entry name" value="CheC"/>
</dbReference>
<dbReference type="OMA" id="FRAHLVM"/>
<reference evidence="5 13" key="1">
    <citation type="submission" date="2018-09" db="EMBL/GenBank/DDBJ databases">
        <title>Genomic epidemiology reveals two lineages of Vibrio cholerae that can cause global cholera epidemics despite absence of cholera toxin gene.</title>
        <authorList>
            <person name="Wang H."/>
            <person name="Zen W."/>
            <person name="Yu H."/>
            <person name="Zhang W."/>
            <person name="Pan J."/>
            <person name="Yang C."/>
            <person name="Cui Y."/>
        </authorList>
    </citation>
    <scope>NUCLEOTIDE SEQUENCE [LARGE SCALE GENOMIC DNA]</scope>
    <source>
        <strain evidence="5 13">00-1_S85</strain>
    </source>
</reference>
<dbReference type="SUPFAM" id="SSF103039">
    <property type="entry name" value="CheC-like"/>
    <property type="match status" value="1"/>
</dbReference>
<reference evidence="6 9" key="2">
    <citation type="submission" date="2019-02" db="EMBL/GenBank/DDBJ databases">
        <title>Genomic plasticity associated with the antimicrobial resistance in Vibrio cholerae.</title>
        <authorList>
            <person name="Verma J."/>
            <person name="Bag S."/>
            <person name="Saha B."/>
            <person name="Kumar P."/>
            <person name="Ghosh T.S."/>
            <person name="Dayal M."/>
            <person name="Senapati T."/>
            <person name="Mehra S."/>
            <person name="Dey P."/>
            <person name="Desigamani A."/>
            <person name="Kumar D."/>
            <person name="Rana P."/>
            <person name="Kumar B."/>
            <person name="Maiti T.K."/>
            <person name="Sharma N.C."/>
            <person name="Bhadra R.K."/>
            <person name="Mutreja A."/>
            <person name="Nair G.B."/>
            <person name="Ramamurthy T."/>
            <person name="Das B."/>
        </authorList>
    </citation>
    <scope>NUCLEOTIDE SEQUENCE [LARGE SCALE GENOMIC DNA]</scope>
    <source>
        <strain evidence="6 9">IDH06781</strain>
    </source>
</reference>
<name>A0A085R1S2_VIBCL</name>
<dbReference type="RefSeq" id="WP_000029435.1">
    <property type="nucleotide sequence ID" value="NZ_AP018677.1"/>
</dbReference>
<reference evidence="3 11" key="5">
    <citation type="submission" date="2019-09" db="EMBL/GenBank/DDBJ databases">
        <authorList>
            <person name="Kritzky A."/>
            <person name="Schelkanova E.Y."/>
            <person name="Alkhova Z.V."/>
            <person name="Smirnova N.I."/>
        </authorList>
    </citation>
    <scope>NUCLEOTIDE SEQUENCE [LARGE SCALE GENOMIC DNA]</scope>
    <source>
        <strain evidence="3 11">M1526</strain>
    </source>
</reference>
<dbReference type="InterPro" id="IPR051469">
    <property type="entry name" value="FliN/MopA/SpaO"/>
</dbReference>
<reference evidence="8 12" key="3">
    <citation type="submission" date="2019-06" db="EMBL/GenBank/DDBJ databases">
        <title>Vibrio cholerae phylogeny based on whole-genome sequencing reveals genetic diversity and population strucutre.</title>
        <authorList>
            <person name="Zhiqiu Y."/>
            <person name="Bin L."/>
            <person name="Lingyan J."/>
        </authorList>
    </citation>
    <scope>NUCLEOTIDE SEQUENCE [LARGE SCALE GENOMIC DNA]</scope>
    <source>
        <strain evidence="8 12">N2814</strain>
    </source>
</reference>
<proteinExistence type="predicted"/>
<dbReference type="EMBL" id="VUAA01000008">
    <property type="protein sequence ID" value="KAA1254972.1"/>
    <property type="molecule type" value="Genomic_DNA"/>
</dbReference>
<dbReference type="Proteomes" id="UP000323819">
    <property type="component" value="Unassembled WGS sequence"/>
</dbReference>
<dbReference type="GO" id="GO:0016787">
    <property type="term" value="F:hydrolase activity"/>
    <property type="evidence" value="ECO:0007669"/>
    <property type="project" value="InterPro"/>
</dbReference>
<dbReference type="GO" id="GO:0006935">
    <property type="term" value="P:chemotaxis"/>
    <property type="evidence" value="ECO:0007669"/>
    <property type="project" value="UniProtKB-KW"/>
</dbReference>
<sequence>MSIVLSADHKDALQEFMNISMGRAASKLATLLNLHVTISVPNIRVATEEDMRALQSYAADYYYTRQSFYGGMDGELITLMSRCGCEQVVNDLNHSKGMADGLVSIEESILDISNILSGASLKGLCQQIELKTKIQPPVIFDPTHQPLPILQWRLSLIMEINFLVEKASFSAKTIICFADKELDKVFAHLDELLM</sequence>
<protein>
    <submittedName>
        <fullName evidence="7">Chemotaxis protein CheC</fullName>
    </submittedName>
</protein>
<evidence type="ECO:0000313" key="4">
    <source>
        <dbReference type="EMBL" id="MBS7673880.1"/>
    </source>
</evidence>
<dbReference type="AlphaFoldDB" id="A0A085R1S2"/>
<evidence type="ECO:0000313" key="11">
    <source>
        <dbReference type="Proteomes" id="UP000323225"/>
    </source>
</evidence>
<dbReference type="EMBL" id="VSIJ01000036">
    <property type="protein sequence ID" value="TXX64414.1"/>
    <property type="molecule type" value="Genomic_DNA"/>
</dbReference>
<evidence type="ECO:0000256" key="1">
    <source>
        <dbReference type="ARBA" id="ARBA00022500"/>
    </source>
</evidence>
<dbReference type="Proteomes" id="UP000471242">
    <property type="component" value="Unassembled WGS sequence"/>
</dbReference>
<organism evidence="7 10">
    <name type="scientific">Vibrio cholerae</name>
    <dbReference type="NCBI Taxonomy" id="666"/>
    <lineage>
        <taxon>Bacteria</taxon>
        <taxon>Pseudomonadati</taxon>
        <taxon>Pseudomonadota</taxon>
        <taxon>Gammaproteobacteria</taxon>
        <taxon>Vibrionales</taxon>
        <taxon>Vibrionaceae</taxon>
        <taxon>Vibrio</taxon>
    </lineage>
</organism>
<evidence type="ECO:0000313" key="5">
    <source>
        <dbReference type="EMBL" id="MVD23420.1"/>
    </source>
</evidence>
<evidence type="ECO:0000313" key="7">
    <source>
        <dbReference type="EMBL" id="TQP13382.1"/>
    </source>
</evidence>
<comment type="caution">
    <text evidence="7">The sequence shown here is derived from an EMBL/GenBank/DDBJ whole genome shotgun (WGS) entry which is preliminary data.</text>
</comment>
<keyword evidence="1" id="KW-0145">Chemotaxis</keyword>
<dbReference type="Gene3D" id="3.40.1550.10">
    <property type="entry name" value="CheC-like"/>
    <property type="match status" value="1"/>
</dbReference>
<dbReference type="Pfam" id="PF04509">
    <property type="entry name" value="CheC"/>
    <property type="match status" value="1"/>
</dbReference>
<gene>
    <name evidence="5" type="ORF">D6U24_08640</name>
    <name evidence="6" type="ORF">EYB64_00525</name>
    <name evidence="3" type="ORF">F0M16_08890</name>
    <name evidence="7" type="ORF">FLM02_11120</name>
    <name evidence="8" type="ORF">FXF03_16440</name>
    <name evidence="4" type="ORF">KIN13_10610</name>
</gene>
<dbReference type="GeneID" id="69720224"/>
<dbReference type="Proteomes" id="UP000323225">
    <property type="component" value="Unassembled WGS sequence"/>
</dbReference>
<reference evidence="7 10" key="4">
    <citation type="submission" date="2019-07" db="EMBL/GenBank/DDBJ databases">
        <title>Phenotypic and genotypic antimicrobial resistance traits of Vibrio cholerae non-O1/non-O139 isolated from a large Austrian lake frequently associated with cases of infection.</title>
        <authorList>
            <person name="Lepuschitz S."/>
            <person name="Baron S."/>
            <person name="Larvor E."/>
            <person name="Granier S."/>
            <person name="Pretzer C."/>
            <person name="Mach R.L."/>
            <person name="Farnleitner A.H."/>
            <person name="Ruppitsch W."/>
            <person name="Pleininger S."/>
            <person name="Indra A."/>
            <person name="Kirschner A.K.T."/>
        </authorList>
    </citation>
    <scope>NUCLEOTIDE SEQUENCE [LARGE SCALE GENOMIC DNA]</scope>
    <source>
        <strain evidence="7 10">A12JL36W90</strain>
    </source>
</reference>
<reference evidence="4" key="7">
    <citation type="submission" date="2023-08" db="EMBL/GenBank/DDBJ databases">
        <title>Vibrio cholerae Outbreaks in Tanzania Exemplify Founder Flush: Simultaneous Increases in Population Size and Genetic Diversity.</title>
        <authorList>
            <person name="Debes A.K."/>
            <person name="Mohammed A."/>
            <person name="Maseke I."/>
            <person name="Almeida M."/>
            <person name="Li S."/>
            <person name="Matimba H."/>
            <person name="Joachim A."/>
            <person name="Mizinduko M."/>
            <person name="Nyanga S."/>
            <person name="Kelly M."/>
            <person name="Kachwamba Y."/>
            <person name="Schaffer A.M."/>
            <person name="Nyanga A.S."/>
            <person name="Mghamba J."/>
            <person name="Mosha F.S."/>
            <person name="Sack D.A."/>
            <person name="Stine O.C."/>
        </authorList>
    </citation>
    <scope>NUCLEOTIDE SEQUENCE</scope>
    <source>
        <strain evidence="4">TDS0091212</strain>
    </source>
</reference>
<dbReference type="SMR" id="A0A085R1S2"/>
<evidence type="ECO:0000313" key="10">
    <source>
        <dbReference type="Proteomes" id="UP000319979"/>
    </source>
</evidence>
<dbReference type="CDD" id="cd17910">
    <property type="entry name" value="CheC_ClassII"/>
    <property type="match status" value="1"/>
</dbReference>
<dbReference type="PANTHER" id="PTHR43484:SF1">
    <property type="entry name" value="FLAGELLAR MOTOR SWITCH PROTEIN FLIN"/>
    <property type="match status" value="1"/>
</dbReference>
<reference evidence="4" key="6">
    <citation type="submission" date="2021-05" db="EMBL/GenBank/DDBJ databases">
        <authorList>
            <person name="Stine C."/>
        </authorList>
    </citation>
    <scope>NUCLEOTIDE SEQUENCE</scope>
    <source>
        <strain evidence="4">TDS0091212</strain>
    </source>
</reference>
<dbReference type="EMBL" id="VIOS01000039">
    <property type="protein sequence ID" value="TQP13382.1"/>
    <property type="molecule type" value="Genomic_DNA"/>
</dbReference>
<evidence type="ECO:0000313" key="9">
    <source>
        <dbReference type="Proteomes" id="UP000294145"/>
    </source>
</evidence>
<dbReference type="EMBL" id="SISP01000001">
    <property type="protein sequence ID" value="TBM46813.1"/>
    <property type="molecule type" value="Genomic_DNA"/>
</dbReference>
<dbReference type="KEGG" id="vcz:VAB027_1765"/>
<dbReference type="EMBL" id="JAHBND010000443">
    <property type="protein sequence ID" value="MBS7673880.1"/>
    <property type="molecule type" value="Genomic_DNA"/>
</dbReference>
<dbReference type="PANTHER" id="PTHR43484">
    <property type="match status" value="1"/>
</dbReference>
<dbReference type="InterPro" id="IPR028976">
    <property type="entry name" value="CheC-like_sf"/>
</dbReference>
<evidence type="ECO:0000313" key="8">
    <source>
        <dbReference type="EMBL" id="TXX64414.1"/>
    </source>
</evidence>
<evidence type="ECO:0000259" key="2">
    <source>
        <dbReference type="Pfam" id="PF04509"/>
    </source>
</evidence>
<dbReference type="KEGG" id="vcq:EN18_08745"/>
<evidence type="ECO:0000313" key="12">
    <source>
        <dbReference type="Proteomes" id="UP000323819"/>
    </source>
</evidence>
<dbReference type="Proteomes" id="UP001196338">
    <property type="component" value="Unassembled WGS sequence"/>
</dbReference>
<accession>A0A085R1S2</accession>
<dbReference type="KEGG" id="vcx:VAA049_2655"/>
<dbReference type="Proteomes" id="UP000319979">
    <property type="component" value="Unassembled WGS sequence"/>
</dbReference>